<dbReference type="AlphaFoldDB" id="A0A0C2GDB7"/>
<dbReference type="OrthoDB" id="5912264at2759"/>
<keyword evidence="3" id="KW-1015">Disulfide bond</keyword>
<dbReference type="Proteomes" id="UP000054047">
    <property type="component" value="Unassembled WGS sequence"/>
</dbReference>
<dbReference type="EMBL" id="KN737944">
    <property type="protein sequence ID" value="KIH55076.1"/>
    <property type="molecule type" value="Genomic_DNA"/>
</dbReference>
<accession>A0A0C2GDB7</accession>
<keyword evidence="2" id="KW-0722">Serine protease inhibitor</keyword>
<dbReference type="InterPro" id="IPR002919">
    <property type="entry name" value="TIL_dom"/>
</dbReference>
<proteinExistence type="predicted"/>
<keyword evidence="1" id="KW-0646">Protease inhibitor</keyword>
<sequence length="84" mass="9277">MASERTKAGVWMLEAERSPEYGRFRDKKCGTNEQFYECGSACEPKCNEPADQVCTMQCIVDVCQCKPGYKRGPNGCQKPGAGCN</sequence>
<dbReference type="GO" id="GO:0004867">
    <property type="term" value="F:serine-type endopeptidase inhibitor activity"/>
    <property type="evidence" value="ECO:0007669"/>
    <property type="project" value="UniProtKB-KW"/>
</dbReference>
<evidence type="ECO:0000313" key="5">
    <source>
        <dbReference type="EMBL" id="KIH55076.1"/>
    </source>
</evidence>
<dbReference type="InterPro" id="IPR051368">
    <property type="entry name" value="SerProtInhib-TIL_Domain"/>
</dbReference>
<evidence type="ECO:0000313" key="6">
    <source>
        <dbReference type="Proteomes" id="UP000054047"/>
    </source>
</evidence>
<organism evidence="5 6">
    <name type="scientific">Ancylostoma duodenale</name>
    <dbReference type="NCBI Taxonomy" id="51022"/>
    <lineage>
        <taxon>Eukaryota</taxon>
        <taxon>Metazoa</taxon>
        <taxon>Ecdysozoa</taxon>
        <taxon>Nematoda</taxon>
        <taxon>Chromadorea</taxon>
        <taxon>Rhabditida</taxon>
        <taxon>Rhabditina</taxon>
        <taxon>Rhabditomorpha</taxon>
        <taxon>Strongyloidea</taxon>
        <taxon>Ancylostomatidae</taxon>
        <taxon>Ancylostomatinae</taxon>
        <taxon>Ancylostoma</taxon>
    </lineage>
</organism>
<dbReference type="Gene3D" id="2.10.25.10">
    <property type="entry name" value="Laminin"/>
    <property type="match status" value="1"/>
</dbReference>
<evidence type="ECO:0000256" key="2">
    <source>
        <dbReference type="ARBA" id="ARBA00022900"/>
    </source>
</evidence>
<reference evidence="5 6" key="1">
    <citation type="submission" date="2013-12" db="EMBL/GenBank/DDBJ databases">
        <title>Draft genome of the parsitic nematode Ancylostoma duodenale.</title>
        <authorList>
            <person name="Mitreva M."/>
        </authorList>
    </citation>
    <scope>NUCLEOTIDE SEQUENCE [LARGE SCALE GENOMIC DNA]</scope>
    <source>
        <strain evidence="5 6">Zhejiang</strain>
    </source>
</reference>
<dbReference type="SUPFAM" id="SSF57567">
    <property type="entry name" value="Serine protease inhibitors"/>
    <property type="match status" value="1"/>
</dbReference>
<dbReference type="PANTHER" id="PTHR23259">
    <property type="entry name" value="RIDDLE"/>
    <property type="match status" value="1"/>
</dbReference>
<evidence type="ECO:0000259" key="4">
    <source>
        <dbReference type="Pfam" id="PF01826"/>
    </source>
</evidence>
<gene>
    <name evidence="5" type="ORF">ANCDUO_14770</name>
</gene>
<dbReference type="CDD" id="cd19941">
    <property type="entry name" value="TIL"/>
    <property type="match status" value="1"/>
</dbReference>
<dbReference type="InterPro" id="IPR036084">
    <property type="entry name" value="Ser_inhib-like_sf"/>
</dbReference>
<dbReference type="Pfam" id="PF01826">
    <property type="entry name" value="TIL"/>
    <property type="match status" value="1"/>
</dbReference>
<protein>
    <submittedName>
        <fullName evidence="5">Trypsin Inhibitor like cysteine rich domain protein</fullName>
    </submittedName>
</protein>
<feature type="domain" description="TIL" evidence="4">
    <location>
        <begin position="29"/>
        <end position="76"/>
    </location>
</feature>
<dbReference type="PANTHER" id="PTHR23259:SF70">
    <property type="entry name" value="ACCESSORY GLAND PROTEIN ACP62F-RELATED"/>
    <property type="match status" value="1"/>
</dbReference>
<evidence type="ECO:0000256" key="1">
    <source>
        <dbReference type="ARBA" id="ARBA00022690"/>
    </source>
</evidence>
<name>A0A0C2GDB7_9BILA</name>
<keyword evidence="6" id="KW-1185">Reference proteome</keyword>
<evidence type="ECO:0000256" key="3">
    <source>
        <dbReference type="ARBA" id="ARBA00023157"/>
    </source>
</evidence>